<protein>
    <submittedName>
        <fullName evidence="4">Uncharacterized protein</fullName>
    </submittedName>
</protein>
<dbReference type="GO" id="GO:0009898">
    <property type="term" value="C:cytoplasmic side of plasma membrane"/>
    <property type="evidence" value="ECO:0007669"/>
    <property type="project" value="TreeGrafter"/>
</dbReference>
<name>A0A7M7JKX2_VARDE</name>
<keyword evidence="1 3" id="KW-0732">Signal</keyword>
<dbReference type="Proteomes" id="UP000594260">
    <property type="component" value="Unplaced"/>
</dbReference>
<feature type="signal peptide" evidence="3">
    <location>
        <begin position="1"/>
        <end position="25"/>
    </location>
</feature>
<dbReference type="OrthoDB" id="6409159at2759"/>
<dbReference type="GeneID" id="111247293"/>
<dbReference type="RefSeq" id="XP_022653762.1">
    <property type="nucleotide sequence ID" value="XM_022798027.1"/>
</dbReference>
<dbReference type="InParanoid" id="A0A7M7JKX2"/>
<dbReference type="GO" id="GO:0008047">
    <property type="term" value="F:enzyme activator activity"/>
    <property type="evidence" value="ECO:0007669"/>
    <property type="project" value="InterPro"/>
</dbReference>
<dbReference type="InterPro" id="IPR036846">
    <property type="entry name" value="GM2-AP_sf"/>
</dbReference>
<evidence type="ECO:0000313" key="5">
    <source>
        <dbReference type="Proteomes" id="UP000594260"/>
    </source>
</evidence>
<dbReference type="SUPFAM" id="SSF63707">
    <property type="entry name" value="Ganglioside M2 (gm2) activator"/>
    <property type="match status" value="1"/>
</dbReference>
<feature type="chain" id="PRO_5029568362" evidence="3">
    <location>
        <begin position="26"/>
        <end position="355"/>
    </location>
</feature>
<evidence type="ECO:0000256" key="2">
    <source>
        <dbReference type="SAM" id="MobiDB-lite"/>
    </source>
</evidence>
<dbReference type="InterPro" id="IPR028996">
    <property type="entry name" value="GM2-AP"/>
</dbReference>
<dbReference type="PANTHER" id="PTHR17357:SF0">
    <property type="entry name" value="GANGLIOSIDE GM2 ACTIVATOR"/>
    <property type="match status" value="1"/>
</dbReference>
<dbReference type="EnsemblMetazoa" id="XM_022798027">
    <property type="protein sequence ID" value="XP_022653762"/>
    <property type="gene ID" value="LOC111247293"/>
</dbReference>
<feature type="compositionally biased region" description="Polar residues" evidence="2">
    <location>
        <begin position="190"/>
        <end position="216"/>
    </location>
</feature>
<accession>A0A7M7JKX2</accession>
<keyword evidence="5" id="KW-1185">Reference proteome</keyword>
<dbReference type="AlphaFoldDB" id="A0A7M7JKX2"/>
<organism evidence="4 5">
    <name type="scientific">Varroa destructor</name>
    <name type="common">Honeybee mite</name>
    <dbReference type="NCBI Taxonomy" id="109461"/>
    <lineage>
        <taxon>Eukaryota</taxon>
        <taxon>Metazoa</taxon>
        <taxon>Ecdysozoa</taxon>
        <taxon>Arthropoda</taxon>
        <taxon>Chelicerata</taxon>
        <taxon>Arachnida</taxon>
        <taxon>Acari</taxon>
        <taxon>Parasitiformes</taxon>
        <taxon>Mesostigmata</taxon>
        <taxon>Gamasina</taxon>
        <taxon>Dermanyssoidea</taxon>
        <taxon>Varroidae</taxon>
        <taxon>Varroa</taxon>
    </lineage>
</organism>
<sequence>MWLLKLVYAFFFGVFFSTLTHKKCGVNKHVRIDKLKNTHKMQFGKAAVAAVDVTFLKEMPAGTKLSITIHKYVLGLYIPLPCMRGKGSCKYDLCEFLTSKDDMCTLWVQRKRVLRALMKPRGRTAPKFRQALKHRTTHKSGNGYGLQSTRARLTAYSPLTTATARNTFMTAPMSPTIFTSRASAEVFNHSHASSQTPALDDTPTSRLMASPSSTAATKIARRHDSSRNSRNSLNFSSNLKTTIASSGIEKPTYPRIATESNDIENFTDLKTSIASSGAESSKKHVTKHVIAPRGKCSCPIRSGLRLKSKMVHVLQLPELRWIPKFIKNGGYTIRAELIDRQGNSLHCSNMRVWIG</sequence>
<dbReference type="PANTHER" id="PTHR17357">
    <property type="entry name" value="GM2 GANGLIOSIDE ACTIVATOR PROTEIN"/>
    <property type="match status" value="1"/>
</dbReference>
<dbReference type="KEGG" id="vde:111247293"/>
<evidence type="ECO:0000256" key="3">
    <source>
        <dbReference type="SAM" id="SignalP"/>
    </source>
</evidence>
<reference evidence="4" key="1">
    <citation type="submission" date="2021-01" db="UniProtKB">
        <authorList>
            <consortium name="EnsemblMetazoa"/>
        </authorList>
    </citation>
    <scope>IDENTIFICATION</scope>
</reference>
<dbReference type="GO" id="GO:0006689">
    <property type="term" value="P:ganglioside catabolic process"/>
    <property type="evidence" value="ECO:0007669"/>
    <property type="project" value="InterPro"/>
</dbReference>
<evidence type="ECO:0000313" key="4">
    <source>
        <dbReference type="EnsemblMetazoa" id="XP_022653762"/>
    </source>
</evidence>
<proteinExistence type="predicted"/>
<feature type="region of interest" description="Disordered" evidence="2">
    <location>
        <begin position="189"/>
        <end position="234"/>
    </location>
</feature>
<dbReference type="Gene3D" id="2.70.220.10">
    <property type="entry name" value="Ganglioside GM2 activator"/>
    <property type="match status" value="2"/>
</dbReference>
<evidence type="ECO:0000256" key="1">
    <source>
        <dbReference type="ARBA" id="ARBA00022729"/>
    </source>
</evidence>
<dbReference type="GO" id="GO:0005319">
    <property type="term" value="F:lipid transporter activity"/>
    <property type="evidence" value="ECO:0007669"/>
    <property type="project" value="TreeGrafter"/>
</dbReference>